<sequence length="285" mass="30073">GSPDAAAAIRPLNRQVSAQWKGPETGGTTIRITGDKFDMKNGVTVKVGGKNATSVNVPSKMEITAVTPSGMAGESVSVVVTNNGNTKPEGTVTMSQQFAYTDATAPTITGTSPADGMVISEYEDSLSVSVPVSITFSEDVDSASGSLTVSVESTPDSGTQQSGEIAGTVSGSGNTIMFTPNEPYRSGRMYTVNISGVKDTAAAGNTLASGSTFSFTIANPEKVDRYLVKEGDTLPIIASRPEVYDNEELWSRLAEANQDDYDFDRARLYPGRQWLWVPRGSAWGD</sequence>
<evidence type="ECO:0000256" key="1">
    <source>
        <dbReference type="ARBA" id="ARBA00022729"/>
    </source>
</evidence>
<dbReference type="InterPro" id="IPR013783">
    <property type="entry name" value="Ig-like_fold"/>
</dbReference>
<feature type="domain" description="IPT/TIG" evidence="3">
    <location>
        <begin position="21"/>
        <end position="100"/>
    </location>
</feature>
<feature type="region of interest" description="Disordered" evidence="2">
    <location>
        <begin position="148"/>
        <end position="176"/>
    </location>
</feature>
<comment type="caution">
    <text evidence="5">The sequence shown here is derived from an EMBL/GenBank/DDBJ whole genome shotgun (WGS) entry which is preliminary data.</text>
</comment>
<accession>A0AA35TFN5</accession>
<protein>
    <submittedName>
        <fullName evidence="5">Uncharacterized protein</fullName>
    </submittedName>
</protein>
<dbReference type="InterPro" id="IPR014756">
    <property type="entry name" value="Ig_E-set"/>
</dbReference>
<keyword evidence="1" id="KW-0732">Signal</keyword>
<dbReference type="Gene3D" id="2.60.40.10">
    <property type="entry name" value="Immunoglobulins"/>
    <property type="match status" value="1"/>
</dbReference>
<dbReference type="Pfam" id="PF13205">
    <property type="entry name" value="Big_5"/>
    <property type="match status" value="1"/>
</dbReference>
<evidence type="ECO:0000259" key="4">
    <source>
        <dbReference type="Pfam" id="PF13205"/>
    </source>
</evidence>
<organism evidence="5 6">
    <name type="scientific">Geodia barretti</name>
    <name type="common">Barrett's horny sponge</name>
    <dbReference type="NCBI Taxonomy" id="519541"/>
    <lineage>
        <taxon>Eukaryota</taxon>
        <taxon>Metazoa</taxon>
        <taxon>Porifera</taxon>
        <taxon>Demospongiae</taxon>
        <taxon>Heteroscleromorpha</taxon>
        <taxon>Tetractinellida</taxon>
        <taxon>Astrophorina</taxon>
        <taxon>Geodiidae</taxon>
        <taxon>Geodia</taxon>
    </lineage>
</organism>
<dbReference type="InterPro" id="IPR002909">
    <property type="entry name" value="IPT_dom"/>
</dbReference>
<dbReference type="SUPFAM" id="SSF81296">
    <property type="entry name" value="E set domains"/>
    <property type="match status" value="1"/>
</dbReference>
<feature type="non-terminal residue" evidence="5">
    <location>
        <position position="1"/>
    </location>
</feature>
<dbReference type="InterPro" id="IPR014755">
    <property type="entry name" value="Cu-Rt/internalin_Ig-like"/>
</dbReference>
<dbReference type="Gene3D" id="2.60.40.1220">
    <property type="match status" value="1"/>
</dbReference>
<dbReference type="Pfam" id="PF01833">
    <property type="entry name" value="TIG"/>
    <property type="match status" value="1"/>
</dbReference>
<evidence type="ECO:0000313" key="6">
    <source>
        <dbReference type="Proteomes" id="UP001174909"/>
    </source>
</evidence>
<feature type="domain" description="SbsA Ig-like" evidence="4">
    <location>
        <begin position="102"/>
        <end position="216"/>
    </location>
</feature>
<proteinExistence type="predicted"/>
<dbReference type="AlphaFoldDB" id="A0AA35TFN5"/>
<evidence type="ECO:0000256" key="2">
    <source>
        <dbReference type="SAM" id="MobiDB-lite"/>
    </source>
</evidence>
<reference evidence="5" key="1">
    <citation type="submission" date="2023-03" db="EMBL/GenBank/DDBJ databases">
        <authorList>
            <person name="Steffen K."/>
            <person name="Cardenas P."/>
        </authorList>
    </citation>
    <scope>NUCLEOTIDE SEQUENCE</scope>
</reference>
<dbReference type="CDD" id="cd00102">
    <property type="entry name" value="IPT"/>
    <property type="match status" value="1"/>
</dbReference>
<gene>
    <name evidence="5" type="ORF">GBAR_LOCUS26216</name>
</gene>
<keyword evidence="6" id="KW-1185">Reference proteome</keyword>
<dbReference type="InterPro" id="IPR032812">
    <property type="entry name" value="SbsA_Ig"/>
</dbReference>
<name>A0AA35TFN5_GEOBA</name>
<evidence type="ECO:0000313" key="5">
    <source>
        <dbReference type="EMBL" id="CAI8047435.1"/>
    </source>
</evidence>
<dbReference type="EMBL" id="CASHTH010003640">
    <property type="protein sequence ID" value="CAI8047435.1"/>
    <property type="molecule type" value="Genomic_DNA"/>
</dbReference>
<evidence type="ECO:0000259" key="3">
    <source>
        <dbReference type="Pfam" id="PF01833"/>
    </source>
</evidence>
<dbReference type="Proteomes" id="UP001174909">
    <property type="component" value="Unassembled WGS sequence"/>
</dbReference>